<sequence>MLAGPAGAGQARDDSGWYAILAGNGDWIGHGSRTGMPAGSGRETFETQQVWLDDGGSGARRVVEETRTRFDARGVPVSIARTVRTGTRVTLRMTARFEAGVAVITRESGADRQVIRVPLPAGVRFDGGSGLIARWDRARDPALSFAAFNLDAMAVERVTIEPIPGPAAPGGGFTALRKRYEGGELRGVARLVIGADGRILESHQPMFGTSVTIAPATREEAMKSRPPYRLVTNAMVKSPYRIPPAAMSGHIRYRFGFTDGIVFAPPETGEQRVTMAGGSLTLDICGDCGPGLASDPAALAAALRPTPWLQSDHPRIRAIAAPFARMKISDMRKMELLLEEARPYIRKVSFVGHFSALETIRRQSGDCTEAAVLLAALARAAGIPAKVANGLAYSRARYHGVSNAFMPHSWVLAWADGRWRSFDLALEAFDSAHIVLTVGDGDARSIAAANQLASLLRWETMSEVRSVPAR</sequence>
<reference evidence="3" key="1">
    <citation type="journal article" date="2019" name="Int. J. Syst. Evol. Microbiol.">
        <title>The Global Catalogue of Microorganisms (GCM) 10K type strain sequencing project: providing services to taxonomists for standard genome sequencing and annotation.</title>
        <authorList>
            <consortium name="The Broad Institute Genomics Platform"/>
            <consortium name="The Broad Institute Genome Sequencing Center for Infectious Disease"/>
            <person name="Wu L."/>
            <person name="Ma J."/>
        </authorList>
    </citation>
    <scope>NUCLEOTIDE SEQUENCE [LARGE SCALE GENOMIC DNA]</scope>
    <source>
        <strain evidence="3">CCUG 62982</strain>
    </source>
</reference>
<dbReference type="InterPro" id="IPR002931">
    <property type="entry name" value="Transglutaminase-like"/>
</dbReference>
<accession>A0ABW3HFY3</accession>
<dbReference type="Gene3D" id="3.10.620.30">
    <property type="match status" value="1"/>
</dbReference>
<dbReference type="Pfam" id="PF01841">
    <property type="entry name" value="Transglut_core"/>
    <property type="match status" value="1"/>
</dbReference>
<dbReference type="PANTHER" id="PTHR33490:SF3">
    <property type="entry name" value="CONSERVED INTEGRAL MEMBRANE PROTEIN"/>
    <property type="match status" value="1"/>
</dbReference>
<gene>
    <name evidence="2" type="ORF">ACFQ1E_17825</name>
</gene>
<dbReference type="PANTHER" id="PTHR33490">
    <property type="entry name" value="BLR5614 PROTEIN-RELATED"/>
    <property type="match status" value="1"/>
</dbReference>
<comment type="caution">
    <text evidence="2">The sequence shown here is derived from an EMBL/GenBank/DDBJ whole genome shotgun (WGS) entry which is preliminary data.</text>
</comment>
<evidence type="ECO:0000259" key="1">
    <source>
        <dbReference type="SMART" id="SM00460"/>
    </source>
</evidence>
<dbReference type="InterPro" id="IPR038765">
    <property type="entry name" value="Papain-like_cys_pep_sf"/>
</dbReference>
<feature type="domain" description="Transglutaminase-like" evidence="1">
    <location>
        <begin position="359"/>
        <end position="426"/>
    </location>
</feature>
<organism evidence="2 3">
    <name type="scientific">Sphingomonas canadensis</name>
    <dbReference type="NCBI Taxonomy" id="1219257"/>
    <lineage>
        <taxon>Bacteria</taxon>
        <taxon>Pseudomonadati</taxon>
        <taxon>Pseudomonadota</taxon>
        <taxon>Alphaproteobacteria</taxon>
        <taxon>Sphingomonadales</taxon>
        <taxon>Sphingomonadaceae</taxon>
        <taxon>Sphingomonas</taxon>
    </lineage>
</organism>
<evidence type="ECO:0000313" key="2">
    <source>
        <dbReference type="EMBL" id="MFD0948204.1"/>
    </source>
</evidence>
<keyword evidence="3" id="KW-1185">Reference proteome</keyword>
<protein>
    <submittedName>
        <fullName evidence="2">Transglutaminase-like domain-containing protein</fullName>
    </submittedName>
</protein>
<dbReference type="SUPFAM" id="SSF54001">
    <property type="entry name" value="Cysteine proteinases"/>
    <property type="match status" value="1"/>
</dbReference>
<name>A0ABW3HFY3_9SPHN</name>
<dbReference type="EMBL" id="JBHTJG010000011">
    <property type="protein sequence ID" value="MFD0948204.1"/>
    <property type="molecule type" value="Genomic_DNA"/>
</dbReference>
<proteinExistence type="predicted"/>
<dbReference type="RefSeq" id="WP_264946207.1">
    <property type="nucleotide sequence ID" value="NZ_JAPDRA010000011.1"/>
</dbReference>
<dbReference type="SMART" id="SM00460">
    <property type="entry name" value="TGc"/>
    <property type="match status" value="1"/>
</dbReference>
<dbReference type="Proteomes" id="UP001596977">
    <property type="component" value="Unassembled WGS sequence"/>
</dbReference>
<evidence type="ECO:0000313" key="3">
    <source>
        <dbReference type="Proteomes" id="UP001596977"/>
    </source>
</evidence>